<evidence type="ECO:0000313" key="1">
    <source>
        <dbReference type="EMBL" id="MFB9211960.1"/>
    </source>
</evidence>
<proteinExistence type="predicted"/>
<dbReference type="EMBL" id="JBHMEW010000056">
    <property type="protein sequence ID" value="MFB9211960.1"/>
    <property type="molecule type" value="Genomic_DNA"/>
</dbReference>
<dbReference type="RefSeq" id="WP_290247041.1">
    <property type="nucleotide sequence ID" value="NZ_JAUFQT010000001.1"/>
</dbReference>
<name>A0ABV5J6W2_9BACT</name>
<evidence type="ECO:0000313" key="2">
    <source>
        <dbReference type="Proteomes" id="UP001589654"/>
    </source>
</evidence>
<dbReference type="PANTHER" id="PTHR38436:SF1">
    <property type="entry name" value="ESTER CYCLASE"/>
    <property type="match status" value="1"/>
</dbReference>
<dbReference type="Gene3D" id="3.10.450.50">
    <property type="match status" value="1"/>
</dbReference>
<dbReference type="InterPro" id="IPR009959">
    <property type="entry name" value="Cyclase_SnoaL-like"/>
</dbReference>
<dbReference type="Proteomes" id="UP001589654">
    <property type="component" value="Unassembled WGS sequence"/>
</dbReference>
<organism evidence="1 2">
    <name type="scientific">Echinicola jeungdonensis</name>
    <dbReference type="NCBI Taxonomy" id="709343"/>
    <lineage>
        <taxon>Bacteria</taxon>
        <taxon>Pseudomonadati</taxon>
        <taxon>Bacteroidota</taxon>
        <taxon>Cytophagia</taxon>
        <taxon>Cytophagales</taxon>
        <taxon>Cyclobacteriaceae</taxon>
        <taxon>Echinicola</taxon>
    </lineage>
</organism>
<dbReference type="InterPro" id="IPR032710">
    <property type="entry name" value="NTF2-like_dom_sf"/>
</dbReference>
<dbReference type="Pfam" id="PF07366">
    <property type="entry name" value="SnoaL"/>
    <property type="match status" value="1"/>
</dbReference>
<accession>A0ABV5J6W2</accession>
<dbReference type="SUPFAM" id="SSF54427">
    <property type="entry name" value="NTF2-like"/>
    <property type="match status" value="1"/>
</dbReference>
<dbReference type="PANTHER" id="PTHR38436">
    <property type="entry name" value="POLYKETIDE CYCLASE SNOAL-LIKE DOMAIN"/>
    <property type="match status" value="1"/>
</dbReference>
<protein>
    <submittedName>
        <fullName evidence="1">Ester cyclase</fullName>
    </submittedName>
</protein>
<comment type="caution">
    <text evidence="1">The sequence shown here is derived from an EMBL/GenBank/DDBJ whole genome shotgun (WGS) entry which is preliminary data.</text>
</comment>
<sequence length="151" mass="17145">MNTTDYKQLIRDSYQVFTSGDVSVLDTYFNRDVVNHTPDHNVPSVKKGIDYFKEQLSFYFSAFSNMSVDIKEILGEGDTVISYVTVKGKHTGELLGTPPTNREINVDLCEMFKFRNGKISEYWGVFDNLAFLMQLGVITEEDLHKKGGALI</sequence>
<keyword evidence="2" id="KW-1185">Reference proteome</keyword>
<gene>
    <name evidence="1" type="ORF">ACFFUR_09085</name>
</gene>
<reference evidence="1 2" key="1">
    <citation type="submission" date="2024-09" db="EMBL/GenBank/DDBJ databases">
        <authorList>
            <person name="Sun Q."/>
            <person name="Mori K."/>
        </authorList>
    </citation>
    <scope>NUCLEOTIDE SEQUENCE [LARGE SCALE GENOMIC DNA]</scope>
    <source>
        <strain evidence="1 2">CECT 7682</strain>
    </source>
</reference>